<dbReference type="InterPro" id="IPR036390">
    <property type="entry name" value="WH_DNA-bd_sf"/>
</dbReference>
<organism evidence="2 3">
    <name type="scientific">Chryseobacterium nakagawai</name>
    <dbReference type="NCBI Taxonomy" id="1241982"/>
    <lineage>
        <taxon>Bacteria</taxon>
        <taxon>Pseudomonadati</taxon>
        <taxon>Bacteroidota</taxon>
        <taxon>Flavobacteriia</taxon>
        <taxon>Flavobacteriales</taxon>
        <taxon>Weeksellaceae</taxon>
        <taxon>Chryseobacterium group</taxon>
        <taxon>Chryseobacterium</taxon>
    </lineage>
</organism>
<evidence type="ECO:0000313" key="2">
    <source>
        <dbReference type="EMBL" id="AZA90239.1"/>
    </source>
</evidence>
<dbReference type="InterPro" id="IPR039422">
    <property type="entry name" value="MarR/SlyA-like"/>
</dbReference>
<dbReference type="Pfam" id="PF01047">
    <property type="entry name" value="MarR"/>
    <property type="match status" value="1"/>
</dbReference>
<evidence type="ECO:0000313" key="3">
    <source>
        <dbReference type="Proteomes" id="UP000278288"/>
    </source>
</evidence>
<dbReference type="PROSITE" id="PS50995">
    <property type="entry name" value="HTH_MARR_2"/>
    <property type="match status" value="1"/>
</dbReference>
<proteinExistence type="predicted"/>
<dbReference type="PRINTS" id="PR00598">
    <property type="entry name" value="HTHMARR"/>
</dbReference>
<keyword evidence="3" id="KW-1185">Reference proteome</keyword>
<dbReference type="RefSeq" id="WP_123856842.1">
    <property type="nucleotide sequence ID" value="NZ_CP033923.1"/>
</dbReference>
<accession>A0AAD0YJU1</accession>
<dbReference type="PANTHER" id="PTHR33164:SF101">
    <property type="entry name" value="TRANSCRIPTIONAL REPRESSOR MPRA"/>
    <property type="match status" value="1"/>
</dbReference>
<protein>
    <submittedName>
        <fullName evidence="2">MarR family transcriptional regulator</fullName>
    </submittedName>
</protein>
<sequence>MKKIKAGDLPLRRQLGITMVETYHHVYEKSQEFFAGYGLTSQQYNVLSILHDAGQPLSTSAILKKMLEKNAGVSRLVDRLILKELVEKSVNTEDKRLIDVALTDKGNSLYKKVTSDLVGVDDVYSTLTDEEAEVLIRLLEKMRKI</sequence>
<dbReference type="KEGG" id="cnk:EG343_06225"/>
<dbReference type="AlphaFoldDB" id="A0AAD0YJU1"/>
<dbReference type="GO" id="GO:0003700">
    <property type="term" value="F:DNA-binding transcription factor activity"/>
    <property type="evidence" value="ECO:0007669"/>
    <property type="project" value="InterPro"/>
</dbReference>
<dbReference type="SMART" id="SM00347">
    <property type="entry name" value="HTH_MARR"/>
    <property type="match status" value="1"/>
</dbReference>
<dbReference type="SUPFAM" id="SSF46785">
    <property type="entry name" value="Winged helix' DNA-binding domain"/>
    <property type="match status" value="1"/>
</dbReference>
<dbReference type="GO" id="GO:0006950">
    <property type="term" value="P:response to stress"/>
    <property type="evidence" value="ECO:0007669"/>
    <property type="project" value="TreeGrafter"/>
</dbReference>
<name>A0AAD0YJU1_CHRNA</name>
<dbReference type="Proteomes" id="UP000278288">
    <property type="component" value="Chromosome"/>
</dbReference>
<feature type="domain" description="HTH marR-type" evidence="1">
    <location>
        <begin position="12"/>
        <end position="144"/>
    </location>
</feature>
<dbReference type="EMBL" id="CP033923">
    <property type="protein sequence ID" value="AZA90239.1"/>
    <property type="molecule type" value="Genomic_DNA"/>
</dbReference>
<dbReference type="Gene3D" id="1.10.10.10">
    <property type="entry name" value="Winged helix-like DNA-binding domain superfamily/Winged helix DNA-binding domain"/>
    <property type="match status" value="1"/>
</dbReference>
<gene>
    <name evidence="2" type="ORF">EG343_06225</name>
</gene>
<reference evidence="2 3" key="1">
    <citation type="submission" date="2018-11" db="EMBL/GenBank/DDBJ databases">
        <title>Proposal to divide the Flavobacteriaceae and reorganize its genera based on Amino Acid Identity values calculated from whole genome sequences.</title>
        <authorList>
            <person name="Nicholson A.C."/>
            <person name="Gulvik C.A."/>
            <person name="Whitney A.M."/>
            <person name="Humrighouse B.W."/>
            <person name="Bell M."/>
            <person name="Holmes B."/>
            <person name="Steigerwalt A.G."/>
            <person name="Villarma A."/>
            <person name="Sheth M."/>
            <person name="Batra D."/>
            <person name="Pryor J."/>
            <person name="Bernardet J.-F."/>
            <person name="Hugo C."/>
            <person name="Kampfer P."/>
            <person name="Newman J."/>
            <person name="McQuiston J.R."/>
        </authorList>
    </citation>
    <scope>NUCLEOTIDE SEQUENCE [LARGE SCALE GENOMIC DNA]</scope>
    <source>
        <strain evidence="2 3">G0041</strain>
    </source>
</reference>
<dbReference type="InterPro" id="IPR000835">
    <property type="entry name" value="HTH_MarR-typ"/>
</dbReference>
<evidence type="ECO:0000259" key="1">
    <source>
        <dbReference type="PROSITE" id="PS50995"/>
    </source>
</evidence>
<dbReference type="PANTHER" id="PTHR33164">
    <property type="entry name" value="TRANSCRIPTIONAL REGULATOR, MARR FAMILY"/>
    <property type="match status" value="1"/>
</dbReference>
<dbReference type="InterPro" id="IPR036388">
    <property type="entry name" value="WH-like_DNA-bd_sf"/>
</dbReference>